<dbReference type="EMBL" id="CP023563">
    <property type="protein sequence ID" value="ATG52083.1"/>
    <property type="molecule type" value="Genomic_DNA"/>
</dbReference>
<feature type="compositionally biased region" description="Polar residues" evidence="1">
    <location>
        <begin position="300"/>
        <end position="317"/>
    </location>
</feature>
<feature type="region of interest" description="Disordered" evidence="1">
    <location>
        <begin position="286"/>
        <end position="348"/>
    </location>
</feature>
<dbReference type="AlphaFoldDB" id="A0A291GNK0"/>
<accession>A0A291GNK0</accession>
<evidence type="ECO:0000313" key="3">
    <source>
        <dbReference type="EMBL" id="ATG52083.1"/>
    </source>
</evidence>
<feature type="transmembrane region" description="Helical" evidence="2">
    <location>
        <begin position="27"/>
        <end position="50"/>
    </location>
</feature>
<keyword evidence="2" id="KW-1133">Transmembrane helix</keyword>
<gene>
    <name evidence="3" type="ORF">CFK38_11535</name>
</gene>
<reference evidence="4" key="1">
    <citation type="submission" date="2017-09" db="EMBL/GenBank/DDBJ databases">
        <title>Brachybacterium sp. VM2412.</title>
        <authorList>
            <person name="Tak E.J."/>
            <person name="Bae J.-W."/>
        </authorList>
    </citation>
    <scope>NUCLEOTIDE SEQUENCE [LARGE SCALE GENOMIC DNA]</scope>
    <source>
        <strain evidence="4">VM2412</strain>
    </source>
</reference>
<sequence length="348" mass="36479">MLDTAEVVPNADVSTRPKRRYRLARRALVMSPFMTAFCALVAFIAVGLMIQNMQAGSSAADDASTSQTGRIQAESSLQDWLDKDDSAFADSTIVSWDGVSNTEDVEATEGEVGYQLSTHDFTIRTTEDTYYRAAVRVAYTPSKGVKVISTPTVTPIAPTAVADWEPEEPTEGWRDVSASAPATDAIDSWATALTSSSEDLKLATRDEDASHVYATLTGVTTAEVGVTDAMSPETRQGAADTSTLVATVSVELIPSDAEDDEAVTTVSYDVLVRGADTAAPYVTAWGPAGSGTELSDHENATSLDGTVDDAQSNQIQPSDGGGESPLEQTGPSDGGGAEPTTSTDAEEN</sequence>
<evidence type="ECO:0000256" key="2">
    <source>
        <dbReference type="SAM" id="Phobius"/>
    </source>
</evidence>
<keyword evidence="4" id="KW-1185">Reference proteome</keyword>
<keyword evidence="2" id="KW-0812">Transmembrane</keyword>
<protein>
    <submittedName>
        <fullName evidence="3">Uncharacterized protein</fullName>
    </submittedName>
</protein>
<dbReference type="Proteomes" id="UP000218165">
    <property type="component" value="Chromosome"/>
</dbReference>
<name>A0A291GNK0_9MICO</name>
<organism evidence="3 4">
    <name type="scientific">Brachybacterium vulturis</name>
    <dbReference type="NCBI Taxonomy" id="2017484"/>
    <lineage>
        <taxon>Bacteria</taxon>
        <taxon>Bacillati</taxon>
        <taxon>Actinomycetota</taxon>
        <taxon>Actinomycetes</taxon>
        <taxon>Micrococcales</taxon>
        <taxon>Dermabacteraceae</taxon>
        <taxon>Brachybacterium</taxon>
    </lineage>
</organism>
<dbReference type="KEGG" id="brz:CFK38_11535"/>
<proteinExistence type="predicted"/>
<feature type="compositionally biased region" description="Polar residues" evidence="1">
    <location>
        <begin position="339"/>
        <end position="348"/>
    </location>
</feature>
<evidence type="ECO:0000256" key="1">
    <source>
        <dbReference type="SAM" id="MobiDB-lite"/>
    </source>
</evidence>
<keyword evidence="2" id="KW-0472">Membrane</keyword>
<evidence type="ECO:0000313" key="4">
    <source>
        <dbReference type="Proteomes" id="UP000218165"/>
    </source>
</evidence>